<dbReference type="EMBL" id="JABFUD020000007">
    <property type="protein sequence ID" value="KAI5078016.1"/>
    <property type="molecule type" value="Genomic_DNA"/>
</dbReference>
<accession>A0A9D4V1H4</accession>
<name>A0A9D4V1H4_ADICA</name>
<dbReference type="Proteomes" id="UP000886520">
    <property type="component" value="Chromosome 7"/>
</dbReference>
<gene>
    <name evidence="1" type="ORF">GOP47_0007840</name>
</gene>
<evidence type="ECO:0000313" key="2">
    <source>
        <dbReference type="Proteomes" id="UP000886520"/>
    </source>
</evidence>
<dbReference type="AlphaFoldDB" id="A0A9D4V1H4"/>
<feature type="non-terminal residue" evidence="1">
    <location>
        <position position="1"/>
    </location>
</feature>
<reference evidence="1" key="1">
    <citation type="submission" date="2021-01" db="EMBL/GenBank/DDBJ databases">
        <title>Adiantum capillus-veneris genome.</title>
        <authorList>
            <person name="Fang Y."/>
            <person name="Liao Q."/>
        </authorList>
    </citation>
    <scope>NUCLEOTIDE SEQUENCE</scope>
    <source>
        <strain evidence="1">H3</strain>
        <tissue evidence="1">Leaf</tissue>
    </source>
</reference>
<keyword evidence="2" id="KW-1185">Reference proteome</keyword>
<organism evidence="1 2">
    <name type="scientific">Adiantum capillus-veneris</name>
    <name type="common">Maidenhair fern</name>
    <dbReference type="NCBI Taxonomy" id="13818"/>
    <lineage>
        <taxon>Eukaryota</taxon>
        <taxon>Viridiplantae</taxon>
        <taxon>Streptophyta</taxon>
        <taxon>Embryophyta</taxon>
        <taxon>Tracheophyta</taxon>
        <taxon>Polypodiopsida</taxon>
        <taxon>Polypodiidae</taxon>
        <taxon>Polypodiales</taxon>
        <taxon>Pteridineae</taxon>
        <taxon>Pteridaceae</taxon>
        <taxon>Vittarioideae</taxon>
        <taxon>Adiantum</taxon>
    </lineage>
</organism>
<sequence>RSGKRGRAFLSHAIEEYTANVCIHGGSPNSLQWYSTTTLAFPICFELGLLLPAVFPHTTRAVHAQGSVQELRDSYNFLQAGLSTLAAGASVALCLARGRLDSEMHVVDFFTMTRFKVQNKYGSQTYTILGRKGVLPLL</sequence>
<comment type="caution">
    <text evidence="1">The sequence shown here is derived from an EMBL/GenBank/DDBJ whole genome shotgun (WGS) entry which is preliminary data.</text>
</comment>
<dbReference type="OrthoDB" id="1977128at2759"/>
<proteinExistence type="predicted"/>
<evidence type="ECO:0000313" key="1">
    <source>
        <dbReference type="EMBL" id="KAI5078016.1"/>
    </source>
</evidence>
<protein>
    <submittedName>
        <fullName evidence="1">Uncharacterized protein</fullName>
    </submittedName>
</protein>